<organism evidence="1">
    <name type="scientific">marine sediment metagenome</name>
    <dbReference type="NCBI Taxonomy" id="412755"/>
    <lineage>
        <taxon>unclassified sequences</taxon>
        <taxon>metagenomes</taxon>
        <taxon>ecological metagenomes</taxon>
    </lineage>
</organism>
<comment type="caution">
    <text evidence="1">The sequence shown here is derived from an EMBL/GenBank/DDBJ whole genome shotgun (WGS) entry which is preliminary data.</text>
</comment>
<proteinExistence type="predicted"/>
<reference evidence="1" key="1">
    <citation type="journal article" date="2015" name="Nature">
        <title>Complex archaea that bridge the gap between prokaryotes and eukaryotes.</title>
        <authorList>
            <person name="Spang A."/>
            <person name="Saw J.H."/>
            <person name="Jorgensen S.L."/>
            <person name="Zaremba-Niedzwiedzka K."/>
            <person name="Martijn J."/>
            <person name="Lind A.E."/>
            <person name="van Eijk R."/>
            <person name="Schleper C."/>
            <person name="Guy L."/>
            <person name="Ettema T.J."/>
        </authorList>
    </citation>
    <scope>NUCLEOTIDE SEQUENCE</scope>
</reference>
<sequence>MTDLEYELNEAEKKAWKSLARYKFQMFGYWAAIWVHLNRIGHFKRPNPFRNLVILASDHRKSGGDNVQTSMG</sequence>
<evidence type="ECO:0000313" key="1">
    <source>
        <dbReference type="EMBL" id="KKN62612.1"/>
    </source>
</evidence>
<protein>
    <submittedName>
        <fullName evidence="1">Uncharacterized protein</fullName>
    </submittedName>
</protein>
<accession>A0A0F9SJV6</accession>
<gene>
    <name evidence="1" type="ORF">LCGC14_0510230</name>
</gene>
<dbReference type="AlphaFoldDB" id="A0A0F9SJV6"/>
<dbReference type="EMBL" id="LAZR01000618">
    <property type="protein sequence ID" value="KKN62612.1"/>
    <property type="molecule type" value="Genomic_DNA"/>
</dbReference>
<name>A0A0F9SJV6_9ZZZZ</name>